<dbReference type="Proteomes" id="UP000299102">
    <property type="component" value="Unassembled WGS sequence"/>
</dbReference>
<sequence>MDGKTLEDYLYSWGLAMYVEKFKEQKIEDINMLQLLSQEDIKELIPILGHRVKLIAEIKQLKQIIDKAFPTEEQEEVYTLLQSSNEGKTLLLQFEQCGLLDNNSRQRLCNLIINEELRNDPDKKISSARFYQLAYEITQVFKKEHLSVYFIPYTSLHPKQKQQLKENCWTAIDTKKRLHKIRSSKTRPRSASAYSFTSTPSSSSNCPSPASTRHEIIDEDVSENLHG</sequence>
<reference evidence="3 4" key="1">
    <citation type="journal article" date="2019" name="Commun. Biol.">
        <title>The bagworm genome reveals a unique fibroin gene that provides high tensile strength.</title>
        <authorList>
            <person name="Kono N."/>
            <person name="Nakamura H."/>
            <person name="Ohtoshi R."/>
            <person name="Tomita M."/>
            <person name="Numata K."/>
            <person name="Arakawa K."/>
        </authorList>
    </citation>
    <scope>NUCLEOTIDE SEQUENCE [LARGE SCALE GENOMIC DNA]</scope>
</reference>
<evidence type="ECO:0000313" key="4">
    <source>
        <dbReference type="Proteomes" id="UP000299102"/>
    </source>
</evidence>
<evidence type="ECO:0000256" key="1">
    <source>
        <dbReference type="SAM" id="MobiDB-lite"/>
    </source>
</evidence>
<dbReference type="InterPro" id="IPR013761">
    <property type="entry name" value="SAM/pointed_sf"/>
</dbReference>
<protein>
    <recommendedName>
        <fullName evidence="2">SAM domain-containing protein</fullName>
    </recommendedName>
</protein>
<dbReference type="AlphaFoldDB" id="A0A4C1XZD8"/>
<feature type="domain" description="SAM" evidence="2">
    <location>
        <begin position="1"/>
        <end position="64"/>
    </location>
</feature>
<keyword evidence="4" id="KW-1185">Reference proteome</keyword>
<dbReference type="SMART" id="SM00454">
    <property type="entry name" value="SAM"/>
    <property type="match status" value="1"/>
</dbReference>
<feature type="compositionally biased region" description="Acidic residues" evidence="1">
    <location>
        <begin position="217"/>
        <end position="227"/>
    </location>
</feature>
<proteinExistence type="predicted"/>
<dbReference type="Pfam" id="PF00536">
    <property type="entry name" value="SAM_1"/>
    <property type="match status" value="1"/>
</dbReference>
<dbReference type="OrthoDB" id="3598281at2759"/>
<dbReference type="PROSITE" id="PS50105">
    <property type="entry name" value="SAM_DOMAIN"/>
    <property type="match status" value="1"/>
</dbReference>
<dbReference type="EMBL" id="BGZK01001014">
    <property type="protein sequence ID" value="GBP68513.1"/>
    <property type="molecule type" value="Genomic_DNA"/>
</dbReference>
<dbReference type="InterPro" id="IPR001660">
    <property type="entry name" value="SAM"/>
</dbReference>
<evidence type="ECO:0000313" key="3">
    <source>
        <dbReference type="EMBL" id="GBP68513.1"/>
    </source>
</evidence>
<comment type="caution">
    <text evidence="3">The sequence shown here is derived from an EMBL/GenBank/DDBJ whole genome shotgun (WGS) entry which is preliminary data.</text>
</comment>
<accession>A0A4C1XZD8</accession>
<gene>
    <name evidence="3" type="ORF">EVAR_55646_1</name>
</gene>
<dbReference type="SUPFAM" id="SSF47769">
    <property type="entry name" value="SAM/Pointed domain"/>
    <property type="match status" value="1"/>
</dbReference>
<organism evidence="3 4">
    <name type="scientific">Eumeta variegata</name>
    <name type="common">Bagworm moth</name>
    <name type="synonym">Eumeta japonica</name>
    <dbReference type="NCBI Taxonomy" id="151549"/>
    <lineage>
        <taxon>Eukaryota</taxon>
        <taxon>Metazoa</taxon>
        <taxon>Ecdysozoa</taxon>
        <taxon>Arthropoda</taxon>
        <taxon>Hexapoda</taxon>
        <taxon>Insecta</taxon>
        <taxon>Pterygota</taxon>
        <taxon>Neoptera</taxon>
        <taxon>Endopterygota</taxon>
        <taxon>Lepidoptera</taxon>
        <taxon>Glossata</taxon>
        <taxon>Ditrysia</taxon>
        <taxon>Tineoidea</taxon>
        <taxon>Psychidae</taxon>
        <taxon>Oiketicinae</taxon>
        <taxon>Eumeta</taxon>
    </lineage>
</organism>
<evidence type="ECO:0000259" key="2">
    <source>
        <dbReference type="PROSITE" id="PS50105"/>
    </source>
</evidence>
<dbReference type="STRING" id="151549.A0A4C1XZD8"/>
<name>A0A4C1XZD8_EUMVA</name>
<dbReference type="Gene3D" id="1.10.150.50">
    <property type="entry name" value="Transcription Factor, Ets-1"/>
    <property type="match status" value="1"/>
</dbReference>
<feature type="compositionally biased region" description="Low complexity" evidence="1">
    <location>
        <begin position="190"/>
        <end position="211"/>
    </location>
</feature>
<feature type="region of interest" description="Disordered" evidence="1">
    <location>
        <begin position="180"/>
        <end position="227"/>
    </location>
</feature>